<sequence length="105" mass="11818">LMKQMTPTSITKVCVRECRYVHKLNASNLEKHRCLICSLIVISFDVFGLFSASSLKCRAKQLPKHKCDYGRHGISNISQQNLRRHKNETGCSAEGVATPGRAERD</sequence>
<feature type="non-terminal residue" evidence="2">
    <location>
        <position position="1"/>
    </location>
</feature>
<feature type="region of interest" description="Disordered" evidence="1">
    <location>
        <begin position="83"/>
        <end position="105"/>
    </location>
</feature>
<protein>
    <submittedName>
        <fullName evidence="2">Uncharacterized protein</fullName>
    </submittedName>
</protein>
<accession>A0ABV0SBH8</accession>
<evidence type="ECO:0000256" key="1">
    <source>
        <dbReference type="SAM" id="MobiDB-lite"/>
    </source>
</evidence>
<evidence type="ECO:0000313" key="2">
    <source>
        <dbReference type="EMBL" id="MEQ2217848.1"/>
    </source>
</evidence>
<evidence type="ECO:0000313" key="3">
    <source>
        <dbReference type="Proteomes" id="UP001434883"/>
    </source>
</evidence>
<dbReference type="Proteomes" id="UP001434883">
    <property type="component" value="Unassembled WGS sequence"/>
</dbReference>
<comment type="caution">
    <text evidence="2">The sequence shown here is derived from an EMBL/GenBank/DDBJ whole genome shotgun (WGS) entry which is preliminary data.</text>
</comment>
<organism evidence="2 3">
    <name type="scientific">Xenoophorus captivus</name>
    <dbReference type="NCBI Taxonomy" id="1517983"/>
    <lineage>
        <taxon>Eukaryota</taxon>
        <taxon>Metazoa</taxon>
        <taxon>Chordata</taxon>
        <taxon>Craniata</taxon>
        <taxon>Vertebrata</taxon>
        <taxon>Euteleostomi</taxon>
        <taxon>Actinopterygii</taxon>
        <taxon>Neopterygii</taxon>
        <taxon>Teleostei</taxon>
        <taxon>Neoteleostei</taxon>
        <taxon>Acanthomorphata</taxon>
        <taxon>Ovalentaria</taxon>
        <taxon>Atherinomorphae</taxon>
        <taxon>Cyprinodontiformes</taxon>
        <taxon>Goodeidae</taxon>
        <taxon>Xenoophorus</taxon>
    </lineage>
</organism>
<gene>
    <name evidence="2" type="ORF">XENOCAPTIV_024383</name>
</gene>
<keyword evidence="3" id="KW-1185">Reference proteome</keyword>
<reference evidence="2 3" key="1">
    <citation type="submission" date="2021-06" db="EMBL/GenBank/DDBJ databases">
        <authorList>
            <person name="Palmer J.M."/>
        </authorList>
    </citation>
    <scope>NUCLEOTIDE SEQUENCE [LARGE SCALE GENOMIC DNA]</scope>
    <source>
        <strain evidence="2 3">XC_2019</strain>
        <tissue evidence="2">Muscle</tissue>
    </source>
</reference>
<dbReference type="EMBL" id="JAHRIN010076188">
    <property type="protein sequence ID" value="MEQ2217848.1"/>
    <property type="molecule type" value="Genomic_DNA"/>
</dbReference>
<proteinExistence type="predicted"/>
<name>A0ABV0SBH8_9TELE</name>